<dbReference type="Pfam" id="PF12848">
    <property type="entry name" value="ABC_tran_Xtn"/>
    <property type="match status" value="1"/>
</dbReference>
<keyword evidence="8" id="KW-1185">Reference proteome</keyword>
<dbReference type="SMART" id="SM00382">
    <property type="entry name" value="AAA"/>
    <property type="match status" value="2"/>
</dbReference>
<dbReference type="GO" id="GO:0016887">
    <property type="term" value="F:ATP hydrolysis activity"/>
    <property type="evidence" value="ECO:0007669"/>
    <property type="project" value="InterPro"/>
</dbReference>
<dbReference type="PANTHER" id="PTHR19211">
    <property type="entry name" value="ATP-BINDING TRANSPORT PROTEIN-RELATED"/>
    <property type="match status" value="1"/>
</dbReference>
<dbReference type="Pfam" id="PF00005">
    <property type="entry name" value="ABC_tran"/>
    <property type="match status" value="2"/>
</dbReference>
<evidence type="ECO:0000313" key="9">
    <source>
        <dbReference type="WBParaSite" id="ASIM_0001427901-mRNA-1"/>
    </source>
</evidence>
<accession>A0A0M3K0E6</accession>
<evidence type="ECO:0000256" key="4">
    <source>
        <dbReference type="ARBA" id="ARBA00022840"/>
    </source>
</evidence>
<dbReference type="InterPro" id="IPR050611">
    <property type="entry name" value="ABCF"/>
</dbReference>
<dbReference type="CDD" id="cd03221">
    <property type="entry name" value="ABCF_EF-3"/>
    <property type="match status" value="2"/>
</dbReference>
<proteinExistence type="inferred from homology"/>
<dbReference type="SUPFAM" id="SSF52540">
    <property type="entry name" value="P-loop containing nucleoside triphosphate hydrolases"/>
    <property type="match status" value="2"/>
</dbReference>
<feature type="compositionally biased region" description="Basic residues" evidence="5">
    <location>
        <begin position="8"/>
        <end position="21"/>
    </location>
</feature>
<keyword evidence="4" id="KW-0067">ATP-binding</keyword>
<evidence type="ECO:0000256" key="1">
    <source>
        <dbReference type="ARBA" id="ARBA00011054"/>
    </source>
</evidence>
<reference evidence="7 8" key="2">
    <citation type="submission" date="2018-11" db="EMBL/GenBank/DDBJ databases">
        <authorList>
            <consortium name="Pathogen Informatics"/>
        </authorList>
    </citation>
    <scope>NUCLEOTIDE SEQUENCE [LARGE SCALE GENOMIC DNA]</scope>
</reference>
<dbReference type="Gene3D" id="3.40.50.300">
    <property type="entry name" value="P-loop containing nucleotide triphosphate hydrolases"/>
    <property type="match status" value="2"/>
</dbReference>
<organism evidence="9">
    <name type="scientific">Anisakis simplex</name>
    <name type="common">Herring worm</name>
    <dbReference type="NCBI Taxonomy" id="6269"/>
    <lineage>
        <taxon>Eukaryota</taxon>
        <taxon>Metazoa</taxon>
        <taxon>Ecdysozoa</taxon>
        <taxon>Nematoda</taxon>
        <taxon>Chromadorea</taxon>
        <taxon>Rhabditida</taxon>
        <taxon>Spirurina</taxon>
        <taxon>Ascaridomorpha</taxon>
        <taxon>Ascaridoidea</taxon>
        <taxon>Anisakidae</taxon>
        <taxon>Anisakis</taxon>
        <taxon>Anisakis simplex complex</taxon>
    </lineage>
</organism>
<feature type="domain" description="ABC transporter" evidence="6">
    <location>
        <begin position="405"/>
        <end position="628"/>
    </location>
</feature>
<feature type="domain" description="ABC transporter" evidence="6">
    <location>
        <begin position="99"/>
        <end position="334"/>
    </location>
</feature>
<dbReference type="WBParaSite" id="ASIM_0001427901-mRNA-1">
    <property type="protein sequence ID" value="ASIM_0001427901-mRNA-1"/>
    <property type="gene ID" value="ASIM_0001427901"/>
</dbReference>
<name>A0A0M3K0E6_ANISI</name>
<dbReference type="InterPro" id="IPR003593">
    <property type="entry name" value="AAA+_ATPase"/>
</dbReference>
<feature type="region of interest" description="Disordered" evidence="5">
    <location>
        <begin position="1"/>
        <end position="50"/>
    </location>
</feature>
<protein>
    <submittedName>
        <fullName evidence="9">ATP-binding cassette sub-family F member 2 (inferred by orthology to a human protein)</fullName>
    </submittedName>
</protein>
<evidence type="ECO:0000256" key="5">
    <source>
        <dbReference type="SAM" id="MobiDB-lite"/>
    </source>
</evidence>
<dbReference type="FunFam" id="3.40.50.300:FF:000011">
    <property type="entry name" value="Putative ABC transporter ATP-binding component"/>
    <property type="match status" value="1"/>
</dbReference>
<dbReference type="EMBL" id="UYRR01031473">
    <property type="protein sequence ID" value="VDK50382.1"/>
    <property type="molecule type" value="Genomic_DNA"/>
</dbReference>
<dbReference type="Proteomes" id="UP000267096">
    <property type="component" value="Unassembled WGS sequence"/>
</dbReference>
<evidence type="ECO:0000256" key="3">
    <source>
        <dbReference type="ARBA" id="ARBA00022741"/>
    </source>
</evidence>
<gene>
    <name evidence="7" type="ORF">ASIM_LOCUS13707</name>
</gene>
<dbReference type="PROSITE" id="PS50893">
    <property type="entry name" value="ABC_TRANSPORTER_2"/>
    <property type="match status" value="2"/>
</dbReference>
<keyword evidence="2" id="KW-0677">Repeat</keyword>
<dbReference type="FunFam" id="3.40.50.300:FF:000104">
    <property type="entry name" value="ATP-binding cassette sub-family F member 3"/>
    <property type="match status" value="1"/>
</dbReference>
<dbReference type="InterPro" id="IPR003439">
    <property type="entry name" value="ABC_transporter-like_ATP-bd"/>
</dbReference>
<evidence type="ECO:0000259" key="6">
    <source>
        <dbReference type="PROSITE" id="PS50893"/>
    </source>
</evidence>
<reference evidence="9" key="1">
    <citation type="submission" date="2017-02" db="UniProtKB">
        <authorList>
            <consortium name="WormBaseParasite"/>
        </authorList>
    </citation>
    <scope>IDENTIFICATION</scope>
</reference>
<dbReference type="PANTHER" id="PTHR19211:SF15">
    <property type="entry name" value="ATP-BINDING CASSETTE SUB-FAMILY F MEMBER 2"/>
    <property type="match status" value="1"/>
</dbReference>
<dbReference type="OrthoDB" id="2110130at2759"/>
<evidence type="ECO:0000313" key="7">
    <source>
        <dbReference type="EMBL" id="VDK50382.1"/>
    </source>
</evidence>
<sequence>MPSDAKKKRDAAKKLAGKTRNKARDNKKAQDDADGCENPTGNDSPPLENGVEVNGLIEEEEENNVVDAAAAMLEKMEIENALARSAAGALTSHSRSMDLKLESVTVTFHGREIVTDTKLELNMGRRYGLIGLNGSGKSTLMQAIYKRELPIPDHIDMYLVSREMSASNDSALKAVIDVDAERKVLEKQAEELASCPDEGLGMCILGLFAESHDKLMDIYERLDEMDADKAEVKAAELLHGGWRMRIALARALYLKPSLLLLDEPTNHLDLEACVWLEEELSKYKRTLLIVSHSQDFMNGVCTNIIHLFQRRLEYFGGNYDTYVRTREELMENQLKRYKWEQDQLQHMKDYIARFGHGSAKLARQAQSKEKTMAKMVAGGLTEKVVTEKVKQFYFFDAGTIPPPVIMVQHVSFRYNDNTPWIYKDLDFGIDLDTRIALVGPNGAGKSTLLKLISGDNMPTDGLIRRHSHVKMGRYHQHLHEELPLDKSALEYMMSSFPDVNEKEDMRKIIGRYAINIFLRYFQFIQVCPMKQLSDGQRCRVSFAWLAWQQPHLLLLDEPTNHLDMESIDALAEAINCYTGGMILVSHDFRLVHQVAKEIWICDHQTVTKWDGDIFSYKKFLRKRIDREQVKAVER</sequence>
<dbReference type="InterPro" id="IPR027417">
    <property type="entry name" value="P-loop_NTPase"/>
</dbReference>
<comment type="similarity">
    <text evidence="1">Belongs to the ABC transporter superfamily. ABCF family. EF3 subfamily.</text>
</comment>
<evidence type="ECO:0000256" key="2">
    <source>
        <dbReference type="ARBA" id="ARBA00022737"/>
    </source>
</evidence>
<dbReference type="InterPro" id="IPR032781">
    <property type="entry name" value="ABC_tran_Xtn"/>
</dbReference>
<dbReference type="AlphaFoldDB" id="A0A0M3K0E6"/>
<evidence type="ECO:0000313" key="8">
    <source>
        <dbReference type="Proteomes" id="UP000267096"/>
    </source>
</evidence>
<dbReference type="GO" id="GO:0005524">
    <property type="term" value="F:ATP binding"/>
    <property type="evidence" value="ECO:0007669"/>
    <property type="project" value="UniProtKB-KW"/>
</dbReference>
<keyword evidence="3" id="KW-0547">Nucleotide-binding</keyword>
<feature type="compositionally biased region" description="Basic and acidic residues" evidence="5">
    <location>
        <begin position="22"/>
        <end position="31"/>
    </location>
</feature>